<feature type="compositionally biased region" description="Low complexity" evidence="1">
    <location>
        <begin position="76"/>
        <end position="87"/>
    </location>
</feature>
<dbReference type="Gene3D" id="1.10.10.10">
    <property type="entry name" value="Winged helix-like DNA-binding domain superfamily/Winged helix DNA-binding domain"/>
    <property type="match status" value="2"/>
</dbReference>
<dbReference type="InterPro" id="IPR011434">
    <property type="entry name" value="Ltp-like_HTH"/>
</dbReference>
<protein>
    <submittedName>
        <fullName evidence="4">Surface lipoprotein-related protein</fullName>
    </submittedName>
</protein>
<reference evidence="4 5" key="1">
    <citation type="submission" date="2014-05" db="EMBL/GenBank/DDBJ databases">
        <authorList>
            <person name="Aslett A.Martin."/>
            <person name="De Silva Nishadi"/>
        </authorList>
    </citation>
    <scope>NUCLEOTIDE SEQUENCE [LARGE SCALE GENOMIC DNA]</scope>
</reference>
<keyword evidence="4" id="KW-0449">Lipoprotein</keyword>
<sequence length="217" mass="25297">MQQESTKWYKKNWLIILSLIFLWPLGLFLMWKNTKWKTWAKITISIVVILINIFNLDMFSDDITNNNEKHVKQDKNQNVNTQSTKNNNNEKNDPSSNKNNMTETKYNSSDTTDNINQTSATRDQRAALNSAESYSKHMHLSKKGIYRQLTSEYGEKFSPEDAQYAIDHLKADYNTNALENAKNMDMSTNQIYDQLISEYGEQFTPSEAKYAIDHLDK</sequence>
<evidence type="ECO:0000256" key="1">
    <source>
        <dbReference type="SAM" id="MobiDB-lite"/>
    </source>
</evidence>
<feature type="transmembrane region" description="Helical" evidence="2">
    <location>
        <begin position="38"/>
        <end position="56"/>
    </location>
</feature>
<feature type="domain" description="Putative host cell surface-exposed lipoprotein Ltp-like HTH region" evidence="3">
    <location>
        <begin position="172"/>
        <end position="215"/>
    </location>
</feature>
<dbReference type="EMBL" id="CCEH01000001">
    <property type="protein sequence ID" value="CDR26485.1"/>
    <property type="molecule type" value="Genomic_DNA"/>
</dbReference>
<dbReference type="InterPro" id="IPR036388">
    <property type="entry name" value="WH-like_DNA-bd_sf"/>
</dbReference>
<evidence type="ECO:0000259" key="3">
    <source>
        <dbReference type="Pfam" id="PF07553"/>
    </source>
</evidence>
<keyword evidence="2" id="KW-0812">Transmembrane</keyword>
<gene>
    <name evidence="4" type="ORF">ERS140147_00023</name>
</gene>
<feature type="domain" description="Putative host cell surface-exposed lipoprotein Ltp-like HTH region" evidence="3">
    <location>
        <begin position="124"/>
        <end position="169"/>
    </location>
</feature>
<dbReference type="RefSeq" id="WP_047528776.1">
    <property type="nucleotide sequence ID" value="NZ_CCEH01000001.1"/>
</dbReference>
<dbReference type="Pfam" id="PF07553">
    <property type="entry name" value="Lipoprotein_Ltp"/>
    <property type="match status" value="2"/>
</dbReference>
<feature type="transmembrane region" description="Helical" evidence="2">
    <location>
        <begin position="12"/>
        <end position="31"/>
    </location>
</feature>
<evidence type="ECO:0000256" key="2">
    <source>
        <dbReference type="SAM" id="Phobius"/>
    </source>
</evidence>
<organism evidence="4 5">
    <name type="scientific">Staphylococcus schweitzeri</name>
    <dbReference type="NCBI Taxonomy" id="1654388"/>
    <lineage>
        <taxon>Bacteria</taxon>
        <taxon>Bacillati</taxon>
        <taxon>Bacillota</taxon>
        <taxon>Bacilli</taxon>
        <taxon>Bacillales</taxon>
        <taxon>Staphylococcaceae</taxon>
        <taxon>Staphylococcus</taxon>
    </lineage>
</organism>
<keyword evidence="2" id="KW-1133">Transmembrane helix</keyword>
<evidence type="ECO:0000313" key="5">
    <source>
        <dbReference type="Proteomes" id="UP000044616"/>
    </source>
</evidence>
<proteinExistence type="predicted"/>
<evidence type="ECO:0000313" key="4">
    <source>
        <dbReference type="EMBL" id="CDR26485.1"/>
    </source>
</evidence>
<dbReference type="Proteomes" id="UP000044616">
    <property type="component" value="Unassembled WGS sequence"/>
</dbReference>
<feature type="compositionally biased region" description="Polar residues" evidence="1">
    <location>
        <begin position="101"/>
        <end position="121"/>
    </location>
</feature>
<name>A0A077UDY3_9STAP</name>
<keyword evidence="2" id="KW-0472">Membrane</keyword>
<dbReference type="AlphaFoldDB" id="A0A077UDY3"/>
<accession>A0A077UDY3</accession>
<feature type="region of interest" description="Disordered" evidence="1">
    <location>
        <begin position="70"/>
        <end position="135"/>
    </location>
</feature>